<dbReference type="EMBL" id="JABCIY010000161">
    <property type="protein sequence ID" value="KAF7191074.1"/>
    <property type="molecule type" value="Genomic_DNA"/>
</dbReference>
<evidence type="ECO:0000313" key="2">
    <source>
        <dbReference type="EMBL" id="KAF7191074.1"/>
    </source>
</evidence>
<dbReference type="AlphaFoldDB" id="A0A8H6RHG8"/>
<dbReference type="OrthoDB" id="3359339at2759"/>
<name>A0A8H6RHG8_9PEZI</name>
<proteinExistence type="predicted"/>
<evidence type="ECO:0000256" key="1">
    <source>
        <dbReference type="SAM" id="MobiDB-lite"/>
    </source>
</evidence>
<feature type="compositionally biased region" description="Gly residues" evidence="1">
    <location>
        <begin position="95"/>
        <end position="112"/>
    </location>
</feature>
<dbReference type="Proteomes" id="UP000660729">
    <property type="component" value="Unassembled WGS sequence"/>
</dbReference>
<accession>A0A8H6RHG8</accession>
<reference evidence="2" key="1">
    <citation type="submission" date="2020-04" db="EMBL/GenBank/DDBJ databases">
        <title>Draft genome resource of the tomato pathogen Pseudocercospora fuligena.</title>
        <authorList>
            <person name="Zaccaron A."/>
        </authorList>
    </citation>
    <scope>NUCLEOTIDE SEQUENCE</scope>
    <source>
        <strain evidence="2">PF001</strain>
    </source>
</reference>
<feature type="compositionally biased region" description="Basic and acidic residues" evidence="1">
    <location>
        <begin position="65"/>
        <end position="86"/>
    </location>
</feature>
<gene>
    <name evidence="2" type="ORF">HII31_07589</name>
</gene>
<organism evidence="2 3">
    <name type="scientific">Pseudocercospora fuligena</name>
    <dbReference type="NCBI Taxonomy" id="685502"/>
    <lineage>
        <taxon>Eukaryota</taxon>
        <taxon>Fungi</taxon>
        <taxon>Dikarya</taxon>
        <taxon>Ascomycota</taxon>
        <taxon>Pezizomycotina</taxon>
        <taxon>Dothideomycetes</taxon>
        <taxon>Dothideomycetidae</taxon>
        <taxon>Mycosphaerellales</taxon>
        <taxon>Mycosphaerellaceae</taxon>
        <taxon>Pseudocercospora</taxon>
    </lineage>
</organism>
<feature type="non-terminal residue" evidence="2">
    <location>
        <position position="112"/>
    </location>
</feature>
<feature type="region of interest" description="Disordered" evidence="1">
    <location>
        <begin position="1"/>
        <end position="112"/>
    </location>
</feature>
<evidence type="ECO:0000313" key="3">
    <source>
        <dbReference type="Proteomes" id="UP000660729"/>
    </source>
</evidence>
<feature type="non-terminal residue" evidence="2">
    <location>
        <position position="1"/>
    </location>
</feature>
<keyword evidence="3" id="KW-1185">Reference proteome</keyword>
<comment type="caution">
    <text evidence="2">The sequence shown here is derived from an EMBL/GenBank/DDBJ whole genome shotgun (WGS) entry which is preliminary data.</text>
</comment>
<sequence>KGNLRSTSDSANESGVDESVTSKFPGAEVKIGSDGREIPVSEGGEILKETGQPTKASDFEGVGGPEDKARIAAETRGGDNDIRENIRQAGDTIRPGGGDSNNAAGGTGHGTA</sequence>
<feature type="compositionally biased region" description="Polar residues" evidence="1">
    <location>
        <begin position="1"/>
        <end position="13"/>
    </location>
</feature>
<protein>
    <submittedName>
        <fullName evidence="2">Uncharacterized protein</fullName>
    </submittedName>
</protein>